<keyword evidence="2" id="KW-1185">Reference proteome</keyword>
<comment type="caution">
    <text evidence="1">The sequence shown here is derived from an EMBL/GenBank/DDBJ whole genome shotgun (WGS) entry which is preliminary data.</text>
</comment>
<protein>
    <submittedName>
        <fullName evidence="1">Uncharacterized protein</fullName>
    </submittedName>
</protein>
<gene>
    <name evidence="1" type="ORF">PCOR1329_LOCUS31618</name>
</gene>
<name>A0ABN9SQD1_9DINO</name>
<organism evidence="1 2">
    <name type="scientific">Prorocentrum cordatum</name>
    <dbReference type="NCBI Taxonomy" id="2364126"/>
    <lineage>
        <taxon>Eukaryota</taxon>
        <taxon>Sar</taxon>
        <taxon>Alveolata</taxon>
        <taxon>Dinophyceae</taxon>
        <taxon>Prorocentrales</taxon>
        <taxon>Prorocentraceae</taxon>
        <taxon>Prorocentrum</taxon>
    </lineage>
</organism>
<accession>A0ABN9SQD1</accession>
<dbReference type="Proteomes" id="UP001189429">
    <property type="component" value="Unassembled WGS sequence"/>
</dbReference>
<proteinExistence type="predicted"/>
<sequence>MHPWVCRSRPVCDRAAARPRRRGHLEAAADSAADVRPGAAGGRNRGLIAAAGVAARPGCRGGLVQRSALLADGVALVERALVGQPRALPALLLQASFDRAPVQFPTWAGRCSTESRRLPPMARRRGAPD</sequence>
<evidence type="ECO:0000313" key="2">
    <source>
        <dbReference type="Proteomes" id="UP001189429"/>
    </source>
</evidence>
<reference evidence="1" key="1">
    <citation type="submission" date="2023-10" db="EMBL/GenBank/DDBJ databases">
        <authorList>
            <person name="Chen Y."/>
            <person name="Shah S."/>
            <person name="Dougan E. K."/>
            <person name="Thang M."/>
            <person name="Chan C."/>
        </authorList>
    </citation>
    <scope>NUCLEOTIDE SEQUENCE [LARGE SCALE GENOMIC DNA]</scope>
</reference>
<dbReference type="EMBL" id="CAUYUJ010012525">
    <property type="protein sequence ID" value="CAK0834133.1"/>
    <property type="molecule type" value="Genomic_DNA"/>
</dbReference>
<evidence type="ECO:0000313" key="1">
    <source>
        <dbReference type="EMBL" id="CAK0834133.1"/>
    </source>
</evidence>